<sequence length="92" mass="9848">MNMATVVSAVISSLAPSVFDQNGLQEPGAHVSAVDYHYGMEIDVKQVLQRTDTSDKTGVVPVTVVYLDSEGEVHKIRFLEWGGSSANPASIV</sequence>
<proteinExistence type="predicted"/>
<comment type="caution">
    <text evidence="1">The sequence shown here is derived from an EMBL/GenBank/DDBJ whole genome shotgun (WGS) entry which is preliminary data.</text>
</comment>
<dbReference type="Proteomes" id="UP000033588">
    <property type="component" value="Unassembled WGS sequence"/>
</dbReference>
<dbReference type="OrthoDB" id="6903763at2"/>
<evidence type="ECO:0008006" key="3">
    <source>
        <dbReference type="Google" id="ProtNLM"/>
    </source>
</evidence>
<dbReference type="RefSeq" id="WP_046038262.1">
    <property type="nucleotide sequence ID" value="NZ_LACC01000008.1"/>
</dbReference>
<dbReference type="InterPro" id="IPR021245">
    <property type="entry name" value="DUF2790"/>
</dbReference>
<name>A0A0F4TYM6_PSEFL</name>
<dbReference type="Pfam" id="PF10976">
    <property type="entry name" value="DUF2790"/>
    <property type="match status" value="1"/>
</dbReference>
<dbReference type="PATRIC" id="fig|294.132.peg.5654"/>
<accession>A0A0F4TYM6</accession>
<evidence type="ECO:0000313" key="1">
    <source>
        <dbReference type="EMBL" id="KJZ49431.1"/>
    </source>
</evidence>
<protein>
    <recommendedName>
        <fullName evidence="3">DUF2790 domain-containing protein</fullName>
    </recommendedName>
</protein>
<organism evidence="1 2">
    <name type="scientific">Pseudomonas fluorescens</name>
    <dbReference type="NCBI Taxonomy" id="294"/>
    <lineage>
        <taxon>Bacteria</taxon>
        <taxon>Pseudomonadati</taxon>
        <taxon>Pseudomonadota</taxon>
        <taxon>Gammaproteobacteria</taxon>
        <taxon>Pseudomonadales</taxon>
        <taxon>Pseudomonadaceae</taxon>
        <taxon>Pseudomonas</taxon>
    </lineage>
</organism>
<evidence type="ECO:0000313" key="2">
    <source>
        <dbReference type="Proteomes" id="UP000033588"/>
    </source>
</evidence>
<dbReference type="Gene3D" id="2.30.140.50">
    <property type="entry name" value="Protein of unknown function DUF2790"/>
    <property type="match status" value="1"/>
</dbReference>
<dbReference type="EMBL" id="LACC01000008">
    <property type="protein sequence ID" value="KJZ49431.1"/>
    <property type="molecule type" value="Genomic_DNA"/>
</dbReference>
<reference evidence="1 2" key="1">
    <citation type="submission" date="2015-03" db="EMBL/GenBank/DDBJ databases">
        <title>Comparative genomics of Pseudomonas insights into diversity of traits involved in vanlence and defense.</title>
        <authorList>
            <person name="Qin Y."/>
        </authorList>
    </citation>
    <scope>NUCLEOTIDE SEQUENCE [LARGE SCALE GENOMIC DNA]</scope>
    <source>
        <strain evidence="1 2">C8</strain>
    </source>
</reference>
<gene>
    <name evidence="1" type="ORF">VC35_05395</name>
</gene>
<dbReference type="AlphaFoldDB" id="A0A0F4TYM6"/>